<comment type="caution">
    <text evidence="12">The sequence shown here is derived from an EMBL/GenBank/DDBJ whole genome shotgun (WGS) entry which is preliminary data.</text>
</comment>
<dbReference type="GO" id="GO:0016740">
    <property type="term" value="F:transferase activity"/>
    <property type="evidence" value="ECO:0007669"/>
    <property type="project" value="UniProtKB-KW"/>
</dbReference>
<gene>
    <name evidence="12" type="ORF">C7Y72_14475</name>
</gene>
<dbReference type="PANTHER" id="PTHR33540">
    <property type="entry name" value="TRNA THREONYLCARBAMOYLADENOSINE BIOSYNTHESIS PROTEIN TSAE"/>
    <property type="match status" value="1"/>
</dbReference>
<keyword evidence="9" id="KW-0460">Magnesium</keyword>
<accession>A0A2T4UEH9</accession>
<evidence type="ECO:0000256" key="7">
    <source>
        <dbReference type="ARBA" id="ARBA00022741"/>
    </source>
</evidence>
<protein>
    <recommendedName>
        <fullName evidence="3">tRNA threonylcarbamoyladenosine biosynthesis protein TsaE</fullName>
    </recommendedName>
    <alternativeName>
        <fullName evidence="11">t(6)A37 threonylcarbamoyladenosine biosynthesis protein TsaE</fullName>
    </alternativeName>
</protein>
<dbReference type="Pfam" id="PF02367">
    <property type="entry name" value="TsaE"/>
    <property type="match status" value="1"/>
</dbReference>
<proteinExistence type="inferred from homology"/>
<dbReference type="Proteomes" id="UP000240739">
    <property type="component" value="Unassembled WGS sequence"/>
</dbReference>
<evidence type="ECO:0000256" key="6">
    <source>
        <dbReference type="ARBA" id="ARBA00022723"/>
    </source>
</evidence>
<dbReference type="OrthoDB" id="9800307at2"/>
<comment type="similarity">
    <text evidence="2">Belongs to the TsaE family.</text>
</comment>
<evidence type="ECO:0000256" key="3">
    <source>
        <dbReference type="ARBA" id="ARBA00019010"/>
    </source>
</evidence>
<evidence type="ECO:0000256" key="4">
    <source>
        <dbReference type="ARBA" id="ARBA00022490"/>
    </source>
</evidence>
<dbReference type="PANTHER" id="PTHR33540:SF2">
    <property type="entry name" value="TRNA THREONYLCARBAMOYLADENOSINE BIOSYNTHESIS PROTEIN TSAE"/>
    <property type="match status" value="1"/>
</dbReference>
<dbReference type="InterPro" id="IPR003442">
    <property type="entry name" value="T6A_TsaE"/>
</dbReference>
<dbReference type="InterPro" id="IPR027417">
    <property type="entry name" value="P-loop_NTPase"/>
</dbReference>
<keyword evidence="7" id="KW-0547">Nucleotide-binding</keyword>
<evidence type="ECO:0000256" key="10">
    <source>
        <dbReference type="ARBA" id="ARBA00024908"/>
    </source>
</evidence>
<reference evidence="12 13" key="1">
    <citation type="submission" date="2018-03" db="EMBL/GenBank/DDBJ databases">
        <title>Aquarubrobacter algicola gen. nov., sp. nov., a novel actinobacterium isolated from shallow eutrophic lake during the end of cyanobacterial harmful algal blooms.</title>
        <authorList>
            <person name="Chun S.J."/>
        </authorList>
    </citation>
    <scope>NUCLEOTIDE SEQUENCE [LARGE SCALE GENOMIC DNA]</scope>
    <source>
        <strain evidence="12 13">Seoho-28</strain>
    </source>
</reference>
<comment type="function">
    <text evidence="10">Required for the formation of a threonylcarbamoyl group on adenosine at position 37 (t(6)A37) in tRNAs that read codons beginning with adenine. Is involved in the transfer of the threonylcarbamoyl moiety of threonylcarbamoyl-AMP (TC-AMP) to the N6 group of A37, together with TsaD and TsaB. TsaE seems to play an indirect role in the t(6)A biosynthesis pathway, possibly in regulating the core enzymatic function of TsaD.</text>
</comment>
<dbReference type="GO" id="GO:0046872">
    <property type="term" value="F:metal ion binding"/>
    <property type="evidence" value="ECO:0007669"/>
    <property type="project" value="UniProtKB-KW"/>
</dbReference>
<dbReference type="EMBL" id="PYYB01000002">
    <property type="protein sequence ID" value="PTL56193.1"/>
    <property type="molecule type" value="Genomic_DNA"/>
</dbReference>
<keyword evidence="6" id="KW-0479">Metal-binding</keyword>
<dbReference type="GO" id="GO:0002949">
    <property type="term" value="P:tRNA threonylcarbamoyladenosine modification"/>
    <property type="evidence" value="ECO:0007669"/>
    <property type="project" value="InterPro"/>
</dbReference>
<sequence length="143" mass="15282">MSSRTVRTSGAEETEALAAELARDLRPGDVVLLRGEMGAGKTTFVRGAARALGATGPVTSPTFTIGRRYDDATPPVAHLDLHRLVSLQDEDPALLDDYVTPATVAFVEWPELAADALDGVRYAVTLEHVTPTERDVTIRSVAP</sequence>
<evidence type="ECO:0000256" key="5">
    <source>
        <dbReference type="ARBA" id="ARBA00022694"/>
    </source>
</evidence>
<evidence type="ECO:0000313" key="12">
    <source>
        <dbReference type="EMBL" id="PTL56193.1"/>
    </source>
</evidence>
<evidence type="ECO:0000256" key="2">
    <source>
        <dbReference type="ARBA" id="ARBA00007599"/>
    </source>
</evidence>
<evidence type="ECO:0000256" key="8">
    <source>
        <dbReference type="ARBA" id="ARBA00022840"/>
    </source>
</evidence>
<evidence type="ECO:0000256" key="1">
    <source>
        <dbReference type="ARBA" id="ARBA00004496"/>
    </source>
</evidence>
<dbReference type="RefSeq" id="WP_107569912.1">
    <property type="nucleotide sequence ID" value="NZ_PYYB01000002.1"/>
</dbReference>
<dbReference type="Gene3D" id="3.40.50.300">
    <property type="entry name" value="P-loop containing nucleotide triphosphate hydrolases"/>
    <property type="match status" value="1"/>
</dbReference>
<name>A0A2T4UEH9_9ACTN</name>
<evidence type="ECO:0000313" key="13">
    <source>
        <dbReference type="Proteomes" id="UP000240739"/>
    </source>
</evidence>
<evidence type="ECO:0000256" key="11">
    <source>
        <dbReference type="ARBA" id="ARBA00032441"/>
    </source>
</evidence>
<keyword evidence="4" id="KW-0963">Cytoplasm</keyword>
<keyword evidence="12" id="KW-0808">Transferase</keyword>
<evidence type="ECO:0000256" key="9">
    <source>
        <dbReference type="ARBA" id="ARBA00022842"/>
    </source>
</evidence>
<keyword evidence="8" id="KW-0067">ATP-binding</keyword>
<dbReference type="SUPFAM" id="SSF52540">
    <property type="entry name" value="P-loop containing nucleoside triphosphate hydrolases"/>
    <property type="match status" value="1"/>
</dbReference>
<keyword evidence="13" id="KW-1185">Reference proteome</keyword>
<dbReference type="NCBIfam" id="TIGR00150">
    <property type="entry name" value="T6A_YjeE"/>
    <property type="match status" value="1"/>
</dbReference>
<comment type="subcellular location">
    <subcellularLocation>
        <location evidence="1">Cytoplasm</location>
    </subcellularLocation>
</comment>
<keyword evidence="5" id="KW-0819">tRNA processing</keyword>
<dbReference type="AlphaFoldDB" id="A0A2T4UEH9"/>
<dbReference type="GO" id="GO:0005737">
    <property type="term" value="C:cytoplasm"/>
    <property type="evidence" value="ECO:0007669"/>
    <property type="project" value="UniProtKB-SubCell"/>
</dbReference>
<organism evidence="12 13">
    <name type="scientific">Paraconexibacter algicola</name>
    <dbReference type="NCBI Taxonomy" id="2133960"/>
    <lineage>
        <taxon>Bacteria</taxon>
        <taxon>Bacillati</taxon>
        <taxon>Actinomycetota</taxon>
        <taxon>Thermoleophilia</taxon>
        <taxon>Solirubrobacterales</taxon>
        <taxon>Paraconexibacteraceae</taxon>
        <taxon>Paraconexibacter</taxon>
    </lineage>
</organism>
<dbReference type="GO" id="GO:0005524">
    <property type="term" value="F:ATP binding"/>
    <property type="evidence" value="ECO:0007669"/>
    <property type="project" value="UniProtKB-KW"/>
</dbReference>